<evidence type="ECO:0000256" key="6">
    <source>
        <dbReference type="SAM" id="MobiDB-lite"/>
    </source>
</evidence>
<dbReference type="OMA" id="FFWESND"/>
<evidence type="ECO:0000313" key="8">
    <source>
        <dbReference type="Proteomes" id="UP000825935"/>
    </source>
</evidence>
<dbReference type="OrthoDB" id="1227494at2759"/>
<feature type="region of interest" description="Disordered" evidence="6">
    <location>
        <begin position="91"/>
        <end position="112"/>
    </location>
</feature>
<accession>A0A8T2SM78</accession>
<dbReference type="FunFam" id="1.10.10.1410:FF:000002">
    <property type="entry name" value="60S acidic ribosomal protein P2"/>
    <property type="match status" value="1"/>
</dbReference>
<evidence type="ECO:0000256" key="3">
    <source>
        <dbReference type="ARBA" id="ARBA00011266"/>
    </source>
</evidence>
<reference evidence="7" key="1">
    <citation type="submission" date="2021-08" db="EMBL/GenBank/DDBJ databases">
        <title>WGS assembly of Ceratopteris richardii.</title>
        <authorList>
            <person name="Marchant D.B."/>
            <person name="Chen G."/>
            <person name="Jenkins J."/>
            <person name="Shu S."/>
            <person name="Leebens-Mack J."/>
            <person name="Grimwood J."/>
            <person name="Schmutz J."/>
            <person name="Soltis P."/>
            <person name="Soltis D."/>
            <person name="Chen Z.-H."/>
        </authorList>
    </citation>
    <scope>NUCLEOTIDE SEQUENCE</scope>
    <source>
        <strain evidence="7">Whitten #5841</strain>
        <tissue evidence="7">Leaf</tissue>
    </source>
</reference>
<dbReference type="InterPro" id="IPR038716">
    <property type="entry name" value="P1/P2_N_sf"/>
</dbReference>
<dbReference type="GO" id="GO:0002182">
    <property type="term" value="P:cytoplasmic translational elongation"/>
    <property type="evidence" value="ECO:0007669"/>
    <property type="project" value="InterPro"/>
</dbReference>
<evidence type="ECO:0000256" key="2">
    <source>
        <dbReference type="ARBA" id="ARBA00005436"/>
    </source>
</evidence>
<evidence type="ECO:0000256" key="4">
    <source>
        <dbReference type="ARBA" id="ARBA00022980"/>
    </source>
</evidence>
<evidence type="ECO:0000256" key="1">
    <source>
        <dbReference type="ARBA" id="ARBA00003362"/>
    </source>
</evidence>
<dbReference type="Proteomes" id="UP000825935">
    <property type="component" value="Chromosome 19"/>
</dbReference>
<dbReference type="Gene3D" id="1.10.10.1410">
    <property type="match status" value="1"/>
</dbReference>
<evidence type="ECO:0000313" key="7">
    <source>
        <dbReference type="EMBL" id="KAH7352125.1"/>
    </source>
</evidence>
<dbReference type="CDD" id="cd05833">
    <property type="entry name" value="Ribosomal_P2"/>
    <property type="match status" value="1"/>
</dbReference>
<comment type="function">
    <text evidence="1">Plays an important role in the elongation step of protein synthesis.</text>
</comment>
<dbReference type="AlphaFoldDB" id="A0A8T2SM78"/>
<dbReference type="Pfam" id="PF00428">
    <property type="entry name" value="Ribosomal_60s"/>
    <property type="match status" value="1"/>
</dbReference>
<keyword evidence="8" id="KW-1185">Reference proteome</keyword>
<name>A0A8T2SM78_CERRI</name>
<evidence type="ECO:0000256" key="5">
    <source>
        <dbReference type="ARBA" id="ARBA00023274"/>
    </source>
</evidence>
<comment type="caution">
    <text evidence="7">The sequence shown here is derived from an EMBL/GenBank/DDBJ whole genome shotgun (WGS) entry which is preliminary data.</text>
</comment>
<dbReference type="PANTHER" id="PTHR21141">
    <property type="entry name" value="60S ACIDIC RIBOSOMAL PROTEIN FAMILY MEMBER"/>
    <property type="match status" value="1"/>
</dbReference>
<dbReference type="InterPro" id="IPR044076">
    <property type="entry name" value="Ribosomal_P2"/>
</dbReference>
<gene>
    <name evidence="7" type="ORF">KP509_19G031000</name>
</gene>
<keyword evidence="5" id="KW-0687">Ribonucleoprotein</keyword>
<dbReference type="EMBL" id="CM035424">
    <property type="protein sequence ID" value="KAH7352125.1"/>
    <property type="molecule type" value="Genomic_DNA"/>
</dbReference>
<sequence length="112" mass="12366">MRRYLKKFFWESNDDSHSIAGGKGSPTTTDINSILGSVGAKLDEDKIDFLLSEFKGKDIVKVIAVGKEKLASMLTGDAGGCLLLHLKEKKVEEEKKEPEEDSDEDMGISLFD</sequence>
<proteinExistence type="inferred from homology"/>
<comment type="subunit">
    <text evidence="3">P1 and P2 exist as dimers at the large ribosomal subunit.</text>
</comment>
<organism evidence="7 8">
    <name type="scientific">Ceratopteris richardii</name>
    <name type="common">Triangle waterfern</name>
    <dbReference type="NCBI Taxonomy" id="49495"/>
    <lineage>
        <taxon>Eukaryota</taxon>
        <taxon>Viridiplantae</taxon>
        <taxon>Streptophyta</taxon>
        <taxon>Embryophyta</taxon>
        <taxon>Tracheophyta</taxon>
        <taxon>Polypodiopsida</taxon>
        <taxon>Polypodiidae</taxon>
        <taxon>Polypodiales</taxon>
        <taxon>Pteridineae</taxon>
        <taxon>Pteridaceae</taxon>
        <taxon>Parkerioideae</taxon>
        <taxon>Ceratopteris</taxon>
    </lineage>
</organism>
<comment type="similarity">
    <text evidence="2">Belongs to the eukaryotic ribosomal protein P1/P2 family.</text>
</comment>
<dbReference type="PANTHER" id="PTHR21141:SF5">
    <property type="entry name" value="LARGE RIBOSOMAL SUBUNIT PROTEIN P2"/>
    <property type="match status" value="1"/>
</dbReference>
<dbReference type="GO" id="GO:0022625">
    <property type="term" value="C:cytosolic large ribosomal subunit"/>
    <property type="evidence" value="ECO:0007669"/>
    <property type="project" value="InterPro"/>
</dbReference>
<protein>
    <submittedName>
        <fullName evidence="7">Uncharacterized protein</fullName>
    </submittedName>
</protein>
<keyword evidence="4" id="KW-0689">Ribosomal protein</keyword>
<dbReference type="GO" id="GO:0003735">
    <property type="term" value="F:structural constituent of ribosome"/>
    <property type="evidence" value="ECO:0007669"/>
    <property type="project" value="InterPro"/>
</dbReference>